<gene>
    <name evidence="2" type="ORF">TSACC_2700</name>
</gene>
<proteinExistence type="predicted"/>
<name>A0A146G4D8_TERSA</name>
<dbReference type="InterPro" id="IPR011050">
    <property type="entry name" value="Pectin_lyase_fold/virulence"/>
</dbReference>
<dbReference type="STRING" id="690879.TSACC_2700"/>
<protein>
    <recommendedName>
        <fullName evidence="4">Right handed beta helix region</fullName>
    </recommendedName>
</protein>
<evidence type="ECO:0000313" key="2">
    <source>
        <dbReference type="EMBL" id="GAT32302.1"/>
    </source>
</evidence>
<dbReference type="Proteomes" id="UP000076023">
    <property type="component" value="Unassembled WGS sequence"/>
</dbReference>
<feature type="chain" id="PRO_5007524496" description="Right handed beta helix region" evidence="1">
    <location>
        <begin position="21"/>
        <end position="382"/>
    </location>
</feature>
<sequence>MKSPLILVFLATTCAAFAQAESGRVLVVDKRGGGQYTSIRAAGKAAQPGDTIKVAPGSGPYREVLMITASGLPGQPITVDGSGETVTGFDPLTGFEKVGESYVCDLKPWFAKVPAAQGFVKKDGAWVSNNPKVTLPVLPVVLTYQGERVVQDAQTAQLTKYATYSPGEGTLTLLPGVSPEGWEISLRQPVIQITNASYQTYRNIKASGSLNDGFNLHGSGHDLLFENIEGFNNLDEGFSSHDQIVCEIRGAKFWGNDNGIANGGGSTTTASDLQSFSNLGWGIAFAQGGPTVLHNVQAWNNGVAQLIFTPGTEVSGDNVKVYNPPWTTKPWLNYQESSGRSASEAFRNEAGNSVPDGLVEVLPEEQAPANAFVLPRSGESSK</sequence>
<dbReference type="Gene3D" id="2.160.20.10">
    <property type="entry name" value="Single-stranded right-handed beta-helix, Pectin lyase-like"/>
    <property type="match status" value="2"/>
</dbReference>
<dbReference type="OrthoDB" id="9795222at2"/>
<evidence type="ECO:0000313" key="3">
    <source>
        <dbReference type="Proteomes" id="UP000076023"/>
    </source>
</evidence>
<accession>A0A146G4D8</accession>
<dbReference type="RefSeq" id="WP_075078140.1">
    <property type="nucleotide sequence ID" value="NZ_BDCO01000002.1"/>
</dbReference>
<keyword evidence="1" id="KW-0732">Signal</keyword>
<dbReference type="InterPro" id="IPR012334">
    <property type="entry name" value="Pectin_lyas_fold"/>
</dbReference>
<evidence type="ECO:0008006" key="4">
    <source>
        <dbReference type="Google" id="ProtNLM"/>
    </source>
</evidence>
<keyword evidence="3" id="KW-1185">Reference proteome</keyword>
<dbReference type="AlphaFoldDB" id="A0A146G4D8"/>
<dbReference type="InParanoid" id="A0A146G4D8"/>
<evidence type="ECO:0000256" key="1">
    <source>
        <dbReference type="SAM" id="SignalP"/>
    </source>
</evidence>
<dbReference type="EMBL" id="BDCO01000002">
    <property type="protein sequence ID" value="GAT32302.1"/>
    <property type="molecule type" value="Genomic_DNA"/>
</dbReference>
<feature type="signal peptide" evidence="1">
    <location>
        <begin position="1"/>
        <end position="20"/>
    </location>
</feature>
<reference evidence="3" key="1">
    <citation type="journal article" date="2017" name="Genome Announc.">
        <title>Draft Genome Sequence of Terrimicrobium sacchariphilum NM-5T, a Facultative Anaerobic Soil Bacterium of the Class Spartobacteria.</title>
        <authorList>
            <person name="Qiu Y.L."/>
            <person name="Tourlousse D.M."/>
            <person name="Matsuura N."/>
            <person name="Ohashi A."/>
            <person name="Sekiguchi Y."/>
        </authorList>
    </citation>
    <scope>NUCLEOTIDE SEQUENCE [LARGE SCALE GENOMIC DNA]</scope>
    <source>
        <strain evidence="3">NM-5</strain>
    </source>
</reference>
<dbReference type="SUPFAM" id="SSF51126">
    <property type="entry name" value="Pectin lyase-like"/>
    <property type="match status" value="1"/>
</dbReference>
<organism evidence="2 3">
    <name type="scientific">Terrimicrobium sacchariphilum</name>
    <dbReference type="NCBI Taxonomy" id="690879"/>
    <lineage>
        <taxon>Bacteria</taxon>
        <taxon>Pseudomonadati</taxon>
        <taxon>Verrucomicrobiota</taxon>
        <taxon>Terrimicrobiia</taxon>
        <taxon>Terrimicrobiales</taxon>
        <taxon>Terrimicrobiaceae</taxon>
        <taxon>Terrimicrobium</taxon>
    </lineage>
</organism>
<comment type="caution">
    <text evidence="2">The sequence shown here is derived from an EMBL/GenBank/DDBJ whole genome shotgun (WGS) entry which is preliminary data.</text>
</comment>